<dbReference type="AlphaFoldDB" id="A0A226X2X0"/>
<dbReference type="PANTHER" id="PTHR43239">
    <property type="entry name" value="UPF0734 PROTEIN DDB_G0273871/DDB_G0273177"/>
    <property type="match status" value="1"/>
</dbReference>
<evidence type="ECO:0000313" key="1">
    <source>
        <dbReference type="EMBL" id="OXC77795.1"/>
    </source>
</evidence>
<accession>A0A226X2X0</accession>
<proteinExistence type="predicted"/>
<dbReference type="InterPro" id="IPR008000">
    <property type="entry name" value="Rham/fucose_mutarotase"/>
</dbReference>
<dbReference type="GO" id="GO:0016857">
    <property type="term" value="F:racemase and epimerase activity, acting on carbohydrates and derivatives"/>
    <property type="evidence" value="ECO:0007669"/>
    <property type="project" value="InterPro"/>
</dbReference>
<dbReference type="eggNOG" id="COG3254">
    <property type="taxonomic scope" value="Bacteria"/>
</dbReference>
<protein>
    <submittedName>
        <fullName evidence="1">L-fucose mutarotase, type 2</fullName>
    </submittedName>
</protein>
<dbReference type="Gene3D" id="3.30.70.100">
    <property type="match status" value="1"/>
</dbReference>
<dbReference type="RefSeq" id="WP_256982716.1">
    <property type="nucleotide sequence ID" value="NZ_MTHB01000094.1"/>
</dbReference>
<gene>
    <name evidence="1" type="ORF">BSU04_15000</name>
</gene>
<dbReference type="SUPFAM" id="SSF54909">
    <property type="entry name" value="Dimeric alpha+beta barrel"/>
    <property type="match status" value="1"/>
</dbReference>
<dbReference type="PANTHER" id="PTHR43239:SF1">
    <property type="entry name" value="UPF0734 PROTEIN DDB_G0273871_DDB_G0273177"/>
    <property type="match status" value="1"/>
</dbReference>
<name>A0A226X2X0_CABSO</name>
<dbReference type="InterPro" id="IPR052996">
    <property type="entry name" value="Carb_Metab_Mutarotase"/>
</dbReference>
<dbReference type="EMBL" id="MTHB01000094">
    <property type="protein sequence ID" value="OXC77795.1"/>
    <property type="molecule type" value="Genomic_DNA"/>
</dbReference>
<comment type="caution">
    <text evidence="1">The sequence shown here is derived from an EMBL/GenBank/DDBJ whole genome shotgun (WGS) entry which is preliminary data.</text>
</comment>
<reference evidence="1" key="1">
    <citation type="submission" date="2017-01" db="EMBL/GenBank/DDBJ databases">
        <authorList>
            <person name="Mah S.A."/>
            <person name="Swanson W.J."/>
            <person name="Moy G.W."/>
            <person name="Vacquier V.D."/>
        </authorList>
    </citation>
    <scope>NUCLEOTIDE SEQUENCE</scope>
    <source>
        <strain evidence="1">PAMC 26633</strain>
    </source>
</reference>
<dbReference type="Proteomes" id="UP000214720">
    <property type="component" value="Unassembled WGS sequence"/>
</dbReference>
<organism evidence="1">
    <name type="scientific">Caballeronia sordidicola</name>
    <name type="common">Burkholderia sordidicola</name>
    <dbReference type="NCBI Taxonomy" id="196367"/>
    <lineage>
        <taxon>Bacteria</taxon>
        <taxon>Pseudomonadati</taxon>
        <taxon>Pseudomonadota</taxon>
        <taxon>Betaproteobacteria</taxon>
        <taxon>Burkholderiales</taxon>
        <taxon>Burkholderiaceae</taxon>
        <taxon>Caballeronia</taxon>
    </lineage>
</organism>
<dbReference type="InterPro" id="IPR011008">
    <property type="entry name" value="Dimeric_a/b-barrel"/>
</dbReference>
<sequence length="121" mass="13865">MITKVMRHCLSLDLRDDPEVIAQYDRYHEAVWPEVLDALRASGIVDMTIWRRDTRLVMLIETEPDFSFDKLVAGADVHPRVTEWNALMASFQCPLPGATSAEWQPMKLAFNMQAQKKGDES</sequence>
<dbReference type="Pfam" id="PF05336">
    <property type="entry name" value="rhaM"/>
    <property type="match status" value="1"/>
</dbReference>